<keyword evidence="3" id="KW-0808">Transferase</keyword>
<dbReference type="InterPro" id="IPR014721">
    <property type="entry name" value="Ribsml_uS5_D2-typ_fold_subgr"/>
</dbReference>
<dbReference type="GO" id="GO:0010142">
    <property type="term" value="P:farnesyl diphosphate biosynthetic process, mevalonate pathway"/>
    <property type="evidence" value="ECO:0007669"/>
    <property type="project" value="TreeGrafter"/>
</dbReference>
<dbReference type="EC" id="2.7.4.2" evidence="2"/>
<keyword evidence="9" id="KW-1185">Reference proteome</keyword>
<protein>
    <recommendedName>
        <fullName evidence="2">phosphomevalonate kinase</fullName>
        <ecNumber evidence="2">2.7.4.2</ecNumber>
    </recommendedName>
</protein>
<dbReference type="InterPro" id="IPR020568">
    <property type="entry name" value="Ribosomal_Su5_D2-typ_SF"/>
</dbReference>
<accession>A0A5B0M903</accession>
<evidence type="ECO:0000256" key="2">
    <source>
        <dbReference type="ARBA" id="ARBA00012958"/>
    </source>
</evidence>
<evidence type="ECO:0000256" key="1">
    <source>
        <dbReference type="ARBA" id="ARBA00005017"/>
    </source>
</evidence>
<dbReference type="InterPro" id="IPR006204">
    <property type="entry name" value="GHMP_kinase_N_dom"/>
</dbReference>
<keyword evidence="5 8" id="KW-0418">Kinase</keyword>
<keyword evidence="6" id="KW-0067">ATP-binding</keyword>
<proteinExistence type="predicted"/>
<dbReference type="AlphaFoldDB" id="A0A5B0M903"/>
<dbReference type="SUPFAM" id="SSF54211">
    <property type="entry name" value="Ribosomal protein S5 domain 2-like"/>
    <property type="match status" value="1"/>
</dbReference>
<keyword evidence="4" id="KW-0547">Nucleotide-binding</keyword>
<dbReference type="PANTHER" id="PTHR31814:SF2">
    <property type="entry name" value="PHOSPHOMEVALONATE KINASE"/>
    <property type="match status" value="1"/>
</dbReference>
<feature type="domain" description="GHMP kinase N-terminal" evidence="7">
    <location>
        <begin position="208"/>
        <end position="271"/>
    </location>
</feature>
<evidence type="ECO:0000256" key="6">
    <source>
        <dbReference type="ARBA" id="ARBA00022840"/>
    </source>
</evidence>
<reference evidence="8 9" key="1">
    <citation type="submission" date="2019-05" db="EMBL/GenBank/DDBJ databases">
        <title>Emergence of the Ug99 lineage of the wheat stem rust pathogen through somatic hybridization.</title>
        <authorList>
            <person name="Li F."/>
            <person name="Upadhyaya N.M."/>
            <person name="Sperschneider J."/>
            <person name="Matny O."/>
            <person name="Nguyen-Phuc H."/>
            <person name="Mago R."/>
            <person name="Raley C."/>
            <person name="Miller M.E."/>
            <person name="Silverstein K.A.T."/>
            <person name="Henningsen E."/>
            <person name="Hirsch C.D."/>
            <person name="Visser B."/>
            <person name="Pretorius Z.A."/>
            <person name="Steffenson B.J."/>
            <person name="Schwessinger B."/>
            <person name="Dodds P.N."/>
            <person name="Figueroa M."/>
        </authorList>
    </citation>
    <scope>NUCLEOTIDE SEQUENCE [LARGE SCALE GENOMIC DNA]</scope>
    <source>
        <strain evidence="8">21-0</strain>
    </source>
</reference>
<comment type="pathway">
    <text evidence="1">Isoprenoid biosynthesis; isopentenyl diphosphate biosynthesis via mevalonate pathway; isopentenyl diphosphate from (R)-mevalonate: step 2/3.</text>
</comment>
<dbReference type="GO" id="GO:0004631">
    <property type="term" value="F:phosphomevalonate kinase activity"/>
    <property type="evidence" value="ECO:0007669"/>
    <property type="project" value="UniProtKB-EC"/>
</dbReference>
<evidence type="ECO:0000256" key="3">
    <source>
        <dbReference type="ARBA" id="ARBA00022679"/>
    </source>
</evidence>
<dbReference type="Proteomes" id="UP000324748">
    <property type="component" value="Unassembled WGS sequence"/>
</dbReference>
<comment type="caution">
    <text evidence="8">The sequence shown here is derived from an EMBL/GenBank/DDBJ whole genome shotgun (WGS) entry which is preliminary data.</text>
</comment>
<dbReference type="UniPathway" id="UPA00057">
    <property type="reaction ID" value="UER00099"/>
</dbReference>
<evidence type="ECO:0000313" key="9">
    <source>
        <dbReference type="Proteomes" id="UP000324748"/>
    </source>
</evidence>
<organism evidence="8 9">
    <name type="scientific">Puccinia graminis f. sp. tritici</name>
    <dbReference type="NCBI Taxonomy" id="56615"/>
    <lineage>
        <taxon>Eukaryota</taxon>
        <taxon>Fungi</taxon>
        <taxon>Dikarya</taxon>
        <taxon>Basidiomycota</taxon>
        <taxon>Pucciniomycotina</taxon>
        <taxon>Pucciniomycetes</taxon>
        <taxon>Pucciniales</taxon>
        <taxon>Pucciniaceae</taxon>
        <taxon>Puccinia</taxon>
    </lineage>
</organism>
<dbReference type="Pfam" id="PF00288">
    <property type="entry name" value="GHMP_kinases_N"/>
    <property type="match status" value="1"/>
</dbReference>
<evidence type="ECO:0000256" key="4">
    <source>
        <dbReference type="ARBA" id="ARBA00022741"/>
    </source>
</evidence>
<name>A0A5B0M903_PUCGR</name>
<dbReference type="OrthoDB" id="10262935at2759"/>
<dbReference type="GO" id="GO:0006696">
    <property type="term" value="P:ergosterol biosynthetic process"/>
    <property type="evidence" value="ECO:0007669"/>
    <property type="project" value="TreeGrafter"/>
</dbReference>
<evidence type="ECO:0000256" key="5">
    <source>
        <dbReference type="ARBA" id="ARBA00022777"/>
    </source>
</evidence>
<evidence type="ECO:0000313" key="8">
    <source>
        <dbReference type="EMBL" id="KAA1072418.1"/>
    </source>
</evidence>
<dbReference type="GO" id="GO:0005524">
    <property type="term" value="F:ATP binding"/>
    <property type="evidence" value="ECO:0007669"/>
    <property type="project" value="UniProtKB-KW"/>
</dbReference>
<sequence length="574" mass="63317">MMSISSAFRLEHVLQNADGWMVAKQMFDSRETIVSCPGKVLIAGGYLVLDREYPGIVVGTSSRFYTVIRPAQSPLGRSPEQQGSLKYQQIRLSIRSPQFIDAEWSYLISLSAQADLVIKPEASSSQNKFVELAVQESLKLSLALQNPDQFILQPPSEKPPQNGQSTNQPYPMTITILGDNDFYSQPRQDHAPVPAFNRLNTTLKDVHKTGLGSSAAMVTSLCSAILIHFAPSIKPLSRSTKLLLHNLSQYVHSLAQGKVGSGFDVSAAIYGTHVYRRFSPACLDGLLGSSGDQAHLTPNQIWKTLDPKINESWVDASTAPVIERFSIPKFTTLLLADVDAGSHTPSMVGQVFKWKNSESECANQIWKELSIQNNQLKVAFERLDRLSSLNEQNYLSEVLKLSSDSNFHLQNDPSPVTETDDVRTLFIKVSSITKSIRQLMKKMGTQSNVPIEPDSQTQLLDECEKRDGVIGSGVPGAGGYDAIWVLIFTPPSLPECSTAEKVDGRSGNIQHVIEFLNHWSHSSVRVLSSDSWVVGGSTNELRESSDNGHEDDGIKIFDDLQLVDCLKSQLDLFP</sequence>
<dbReference type="GO" id="GO:0005777">
    <property type="term" value="C:peroxisome"/>
    <property type="evidence" value="ECO:0007669"/>
    <property type="project" value="TreeGrafter"/>
</dbReference>
<dbReference type="InterPro" id="IPR035102">
    <property type="entry name" value="Phosphomevalonate_kinase"/>
</dbReference>
<dbReference type="Gene3D" id="3.30.230.10">
    <property type="match status" value="1"/>
</dbReference>
<dbReference type="GO" id="GO:0019287">
    <property type="term" value="P:isopentenyl diphosphate biosynthetic process, mevalonate pathway"/>
    <property type="evidence" value="ECO:0007669"/>
    <property type="project" value="UniProtKB-UniPathway"/>
</dbReference>
<dbReference type="FunFam" id="3.30.230.10:FF:000121">
    <property type="entry name" value="Phosphomevalonate kinase"/>
    <property type="match status" value="1"/>
</dbReference>
<dbReference type="EMBL" id="VSWC01000170">
    <property type="protein sequence ID" value="KAA1072418.1"/>
    <property type="molecule type" value="Genomic_DNA"/>
</dbReference>
<dbReference type="PANTHER" id="PTHR31814">
    <property type="match status" value="1"/>
</dbReference>
<gene>
    <name evidence="8" type="primary">ERG8_1</name>
    <name evidence="8" type="ORF">PGT21_034130</name>
</gene>
<evidence type="ECO:0000259" key="7">
    <source>
        <dbReference type="Pfam" id="PF00288"/>
    </source>
</evidence>